<protein>
    <submittedName>
        <fullName evidence="2">Uncharacterized protein</fullName>
    </submittedName>
</protein>
<evidence type="ECO:0000256" key="1">
    <source>
        <dbReference type="SAM" id="SignalP"/>
    </source>
</evidence>
<dbReference type="OrthoDB" id="10496201at2759"/>
<sequence>MNRSFHRILLLTLGICDAITVNVTVDADGMSQPLMRSEKVRHKEQEEICTSGDLCVENKCAEQIFNSADCATTIDGMAACAGTQVCANKSTTDDSGNLVVQFRCCCPACL</sequence>
<reference evidence="2" key="1">
    <citation type="submission" date="2022-10" db="EMBL/GenBank/DDBJ databases">
        <authorList>
            <person name="Chen Y."/>
            <person name="Dougan E. K."/>
            <person name="Chan C."/>
            <person name="Rhodes N."/>
            <person name="Thang M."/>
        </authorList>
    </citation>
    <scope>NUCLEOTIDE SEQUENCE</scope>
</reference>
<accession>A0A9P1M5E8</accession>
<evidence type="ECO:0000313" key="4">
    <source>
        <dbReference type="Proteomes" id="UP001152797"/>
    </source>
</evidence>
<dbReference type="EMBL" id="CAMXCT020006837">
    <property type="protein sequence ID" value="CAL1174232.1"/>
    <property type="molecule type" value="Genomic_DNA"/>
</dbReference>
<gene>
    <name evidence="2" type="ORF">C1SCF055_LOCUS45238</name>
</gene>
<feature type="signal peptide" evidence="1">
    <location>
        <begin position="1"/>
        <end position="18"/>
    </location>
</feature>
<keyword evidence="4" id="KW-1185">Reference proteome</keyword>
<keyword evidence="1" id="KW-0732">Signal</keyword>
<organism evidence="2">
    <name type="scientific">Cladocopium goreaui</name>
    <dbReference type="NCBI Taxonomy" id="2562237"/>
    <lineage>
        <taxon>Eukaryota</taxon>
        <taxon>Sar</taxon>
        <taxon>Alveolata</taxon>
        <taxon>Dinophyceae</taxon>
        <taxon>Suessiales</taxon>
        <taxon>Symbiodiniaceae</taxon>
        <taxon>Cladocopium</taxon>
    </lineage>
</organism>
<reference evidence="3" key="2">
    <citation type="submission" date="2024-04" db="EMBL/GenBank/DDBJ databases">
        <authorList>
            <person name="Chen Y."/>
            <person name="Shah S."/>
            <person name="Dougan E. K."/>
            <person name="Thang M."/>
            <person name="Chan C."/>
        </authorList>
    </citation>
    <scope>NUCLEOTIDE SEQUENCE [LARGE SCALE GENOMIC DNA]</scope>
</reference>
<proteinExistence type="predicted"/>
<evidence type="ECO:0000313" key="3">
    <source>
        <dbReference type="EMBL" id="CAL1174232.1"/>
    </source>
</evidence>
<dbReference type="AlphaFoldDB" id="A0A9P1M5E8"/>
<dbReference type="EMBL" id="CAMXCT030006837">
    <property type="protein sequence ID" value="CAL4808169.1"/>
    <property type="molecule type" value="Genomic_DNA"/>
</dbReference>
<evidence type="ECO:0000313" key="2">
    <source>
        <dbReference type="EMBL" id="CAI4020857.1"/>
    </source>
</evidence>
<comment type="caution">
    <text evidence="2">The sequence shown here is derived from an EMBL/GenBank/DDBJ whole genome shotgun (WGS) entry which is preliminary data.</text>
</comment>
<feature type="chain" id="PRO_5043273206" evidence="1">
    <location>
        <begin position="19"/>
        <end position="110"/>
    </location>
</feature>
<name>A0A9P1M5E8_9DINO</name>
<dbReference type="Proteomes" id="UP001152797">
    <property type="component" value="Unassembled WGS sequence"/>
</dbReference>
<dbReference type="EMBL" id="CAMXCT010006837">
    <property type="protein sequence ID" value="CAI4020857.1"/>
    <property type="molecule type" value="Genomic_DNA"/>
</dbReference>